<evidence type="ECO:0000313" key="9">
    <source>
        <dbReference type="EMBL" id="QAT84671.1"/>
    </source>
</evidence>
<evidence type="ECO:0000256" key="3">
    <source>
        <dbReference type="ARBA" id="ARBA00022490"/>
    </source>
</evidence>
<keyword evidence="5" id="KW-0966">Cell projection</keyword>
<reference evidence="9 10" key="1">
    <citation type="submission" date="2018-12" db="EMBL/GenBank/DDBJ databases">
        <title>Complete Genome Sequence of the Corallopyronin A producing Myxobacterium Corallococcus coralloides B035.</title>
        <authorList>
            <person name="Bouhired S.M."/>
            <person name="Rupp O."/>
            <person name="Blom J."/>
            <person name="Schaeberle T.F."/>
            <person name="Kehraus S."/>
            <person name="Schiefer A."/>
            <person name="Pfarr K."/>
            <person name="Goesmann A."/>
            <person name="Hoerauf A."/>
            <person name="Koenig G.M."/>
        </authorList>
    </citation>
    <scope>NUCLEOTIDE SEQUENCE [LARGE SCALE GENOMIC DNA]</scope>
    <source>
        <strain evidence="9 10">B035</strain>
    </source>
</reference>
<feature type="domain" description="HYDIN/VesB/CFA65-like Ig-like" evidence="8">
    <location>
        <begin position="1114"/>
        <end position="1214"/>
    </location>
</feature>
<keyword evidence="3" id="KW-0963">Cytoplasm</keyword>
<dbReference type="InterPro" id="IPR013783">
    <property type="entry name" value="Ig-like_fold"/>
</dbReference>
<dbReference type="InterPro" id="IPR053879">
    <property type="entry name" value="HYDIN_VesB_CFA65-like_Ig"/>
</dbReference>
<feature type="domain" description="HYDIN/VesB/CFA65-like Ig-like" evidence="8">
    <location>
        <begin position="466"/>
        <end position="556"/>
    </location>
</feature>
<feature type="region of interest" description="Disordered" evidence="6">
    <location>
        <begin position="19"/>
        <end position="141"/>
    </location>
</feature>
<feature type="domain" description="Abnormal spindle-like microcephaly-associated protein ASH" evidence="7">
    <location>
        <begin position="1339"/>
        <end position="1407"/>
    </location>
</feature>
<proteinExistence type="predicted"/>
<feature type="compositionally biased region" description="Low complexity" evidence="6">
    <location>
        <begin position="95"/>
        <end position="137"/>
    </location>
</feature>
<gene>
    <name evidence="9" type="ORF">EJ065_3104</name>
</gene>
<accession>A0A410RS83</accession>
<dbReference type="Pfam" id="PF22544">
    <property type="entry name" value="HYDIN_VesB_CFA65-like_Ig"/>
    <property type="match status" value="3"/>
</dbReference>
<dbReference type="InterPro" id="IPR052614">
    <property type="entry name" value="CFAP65"/>
</dbReference>
<name>A0A410RS83_CORCK</name>
<sequence>MQRILLILTASLCVLTACGPDDDEVSDLGTRKARVETADGGDAGDADGGDAGDADGGDAGDADGGDAGDADGGDAGSADGGDADDAGAADGGDVGSADAGSDAGSSDAGSDAGSSDAGSDPGSADAGSLDAGSPDAGPVAQDFPLYLEAGSIDFGTQDACTPGQDQVVLRNPSTKTRKITNVSISGGFTFLGLYDANNVRCELPCTVPSLPLDSQHRIDVRVRFAPGQPGNFQGKVTLYTDDPDARMLTATLGGTGTGSLLVLGQSSLAFDPQPLGTPATRQLLVINLGNLPYSQRPTATQPFSVPATNLDVPAGGSALLDVTFTPTARGSVNGALMLTSQSVCPTPPVASLSGEGVVPATLKLSSTTLAFPATPVNTDSVTKEITVTNAGDSQLDVTQMTLTPNTSFKVSPSGAFSLAAGETQRLSLTFHPVATGNALAALTFTTNASSPPSLALSGSTTQVAPAKLTLSNTVMSFPATPVSTDSAPQEVTLTNTGGSQLNVTGLTLSANSPFRVDNLGPFSIAPGKSQLLKVTFRPLVAGNASDTLIFSSNDAAAPALDLAGSTAVGTACLDISPRSFEFAEQAAGDEASEQKRVIVTNTGTVPLTLTPTVTGSTAFSVTPKTAFTLAPNSAGRELFITFDPDANEKGLVDGLLDFGTSPATDCFTDAALRGTARKTSLTVSPATLPFGDMVVGALPLPERQVTLHNPSAWPVTVYPVPPEALTPYTLKGITAPGLTIAPGDTQFLTVTFAATTWGESFPSTLQLQTDATIPVASVAITGRALAPELKLDRDTEVFPKVASGGEHLLDVTLNNAGNQALFLSRITPDSDEHFQIVDFLPQTVQPKGFTTIKVRFRPAKVGDLETRVRFFTTNDRELPPTLVVKGSSAGPIAIFGVSAIDFGPSQVDQDHVDSTLTLRNDLEASEALKVLSIQVLPPGSAFSVAPITSAEPELGRGSERPHPFSVTFRPTIVGKQHQDTLEIVYEGVTSGVTTTRAFPLKGRGADAQLTAPTDTIDFGATLPRTTSSRSLTITNSGQVPVDVLSVLTNPDSLFRASVDQWSDTIIPAGGTRRIDLTFSPTATGSFSSKLELRLKKSPNTITISRQLTGVGAFAKLELSNNQLFFGEVPRLTSFTRSVTLRNTGSAQLTVSNVQTSSPFSAKLSTGQFPITLAKDATAQLDVTFRPETSLEANATLRVLSNSDQTEDQPLYVSGRGTVPLLVLPGGTNPRFAPQAVGIEGSRQPLVIKNDGKAPLVVYSVKVPGDFCLRPDDNTQTTGCPTSIPGFTVASGDSHSFLVSARPSALGTITSVLTIESNAETTPNTVDLTVEGVGSVSLPTSAINFGPVNFGSFADQTVTVTNTGITSAQVSVDFASGSSEFSAQNLPLVVPAGGSAPLTLRFRPQGSTGGLRSVKAILRVGGTGSQEPLELTLQATATLAELAVARRDGEPFDGSLDFGGTRVNTTSDFIGLRLTHVMAGGSADAGTDAGSGTEVGMLTVHDVALDGADAQSFILQKPTLPQKLVPGGSMDLSLQFRPDGQRRFNAVLRITSDDSHASTLLVTLGGRGRTNQLSLSTPTLEFGARVAESSTSAIRSVRLTNESLQPLVVQGLEIIGATENSEPSHFSLDSAPALPLTLAAQESKEVFVKFVPRPDVTSKANLLVVTSDLESPEAQVSLSGRGLSTVFRALNRTLDFGTVRQSEPATAKVVLTNDSTQELLLMQPKVEGPQATSFVVVSPILGAEGRALPQGDSLTLDLKYDTTVIGTSKATLVLGTKDQERAALVSLSGVSVASFLTIEPLELDLGWVDIGATSAPRTVTLTNQSASPARLSVVENTNPAFEIDASALDAELAPGAQTTVGVTFRGEVGGPAEGTLKLRLRGETTAEASLTLKGNARTLGGTGGGCACGTSGDGGAALALLLLLGLGLARQRALSR</sequence>
<feature type="domain" description="HYDIN/VesB/CFA65-like Ig-like" evidence="8">
    <location>
        <begin position="1012"/>
        <end position="1104"/>
    </location>
</feature>
<protein>
    <submittedName>
        <fullName evidence="9">Putative lipoprotein</fullName>
    </submittedName>
</protein>
<dbReference type="PANTHER" id="PTHR46127">
    <property type="entry name" value="CILIA- AND FLAGELLA-ASSOCIATED PROTEIN 65"/>
    <property type="match status" value="1"/>
</dbReference>
<comment type="subcellular location">
    <subcellularLocation>
        <location evidence="1">Cell projection</location>
        <location evidence="1">Cilium</location>
    </subcellularLocation>
    <subcellularLocation>
        <location evidence="2">Cytoplasm</location>
    </subcellularLocation>
</comment>
<dbReference type="NCBIfam" id="NF012200">
    <property type="entry name" value="choice_anch_D"/>
    <property type="match status" value="11"/>
</dbReference>
<feature type="domain" description="Abnormal spindle-like microcephaly-associated protein ASH" evidence="7">
    <location>
        <begin position="367"/>
        <end position="450"/>
    </location>
</feature>
<dbReference type="Pfam" id="PF15780">
    <property type="entry name" value="ASH"/>
    <property type="match status" value="3"/>
</dbReference>
<organism evidence="9 10">
    <name type="scientific">Corallococcus coralloides</name>
    <name type="common">Myxococcus coralloides</name>
    <dbReference type="NCBI Taxonomy" id="184914"/>
    <lineage>
        <taxon>Bacteria</taxon>
        <taxon>Pseudomonadati</taxon>
        <taxon>Myxococcota</taxon>
        <taxon>Myxococcia</taxon>
        <taxon>Myxococcales</taxon>
        <taxon>Cystobacterineae</taxon>
        <taxon>Myxococcaceae</taxon>
        <taxon>Corallococcus</taxon>
    </lineage>
</organism>
<dbReference type="InterPro" id="IPR031549">
    <property type="entry name" value="ASH"/>
</dbReference>
<evidence type="ECO:0000256" key="4">
    <source>
        <dbReference type="ARBA" id="ARBA00023069"/>
    </source>
</evidence>
<dbReference type="PANTHER" id="PTHR46127:SF1">
    <property type="entry name" value="CILIA- AND FLAGELLA-ASSOCIATED PROTEIN 65"/>
    <property type="match status" value="1"/>
</dbReference>
<evidence type="ECO:0000256" key="2">
    <source>
        <dbReference type="ARBA" id="ARBA00004496"/>
    </source>
</evidence>
<dbReference type="Gene3D" id="2.60.40.10">
    <property type="entry name" value="Immunoglobulins"/>
    <property type="match status" value="14"/>
</dbReference>
<dbReference type="PROSITE" id="PS51257">
    <property type="entry name" value="PROKAR_LIPOPROTEIN"/>
    <property type="match status" value="1"/>
</dbReference>
<dbReference type="GO" id="GO:0005737">
    <property type="term" value="C:cytoplasm"/>
    <property type="evidence" value="ECO:0007669"/>
    <property type="project" value="UniProtKB-SubCell"/>
</dbReference>
<keyword evidence="9" id="KW-0449">Lipoprotein</keyword>
<evidence type="ECO:0000313" key="10">
    <source>
        <dbReference type="Proteomes" id="UP000288758"/>
    </source>
</evidence>
<feature type="domain" description="Abnormal spindle-like microcephaly-associated protein ASH" evidence="7">
    <location>
        <begin position="266"/>
        <end position="342"/>
    </location>
</feature>
<evidence type="ECO:0000259" key="8">
    <source>
        <dbReference type="Pfam" id="PF22544"/>
    </source>
</evidence>
<evidence type="ECO:0000259" key="7">
    <source>
        <dbReference type="Pfam" id="PF15780"/>
    </source>
</evidence>
<evidence type="ECO:0000256" key="6">
    <source>
        <dbReference type="SAM" id="MobiDB-lite"/>
    </source>
</evidence>
<evidence type="ECO:0000256" key="5">
    <source>
        <dbReference type="ARBA" id="ARBA00023273"/>
    </source>
</evidence>
<dbReference type="EMBL" id="CP034669">
    <property type="protein sequence ID" value="QAT84671.1"/>
    <property type="molecule type" value="Genomic_DNA"/>
</dbReference>
<dbReference type="Proteomes" id="UP000288758">
    <property type="component" value="Chromosome"/>
</dbReference>
<feature type="compositionally biased region" description="Acidic residues" evidence="6">
    <location>
        <begin position="42"/>
        <end position="72"/>
    </location>
</feature>
<keyword evidence="4" id="KW-0969">Cilium</keyword>
<evidence type="ECO:0000256" key="1">
    <source>
        <dbReference type="ARBA" id="ARBA00004138"/>
    </source>
</evidence>